<dbReference type="EMBL" id="MLJW01006460">
    <property type="protein sequence ID" value="OIQ66640.1"/>
    <property type="molecule type" value="Genomic_DNA"/>
</dbReference>
<feature type="compositionally biased region" description="Basic and acidic residues" evidence="1">
    <location>
        <begin position="113"/>
        <end position="154"/>
    </location>
</feature>
<evidence type="ECO:0000313" key="2">
    <source>
        <dbReference type="EMBL" id="OIQ66640.1"/>
    </source>
</evidence>
<proteinExistence type="predicted"/>
<feature type="region of interest" description="Disordered" evidence="1">
    <location>
        <begin position="100"/>
        <end position="164"/>
    </location>
</feature>
<comment type="caution">
    <text evidence="2">The sequence shown here is derived from an EMBL/GenBank/DDBJ whole genome shotgun (WGS) entry which is preliminary data.</text>
</comment>
<dbReference type="AlphaFoldDB" id="A0A1J5P793"/>
<name>A0A1J5P793_9ZZZZ</name>
<feature type="region of interest" description="Disordered" evidence="1">
    <location>
        <begin position="30"/>
        <end position="57"/>
    </location>
</feature>
<protein>
    <submittedName>
        <fullName evidence="2">Uncharacterized protein</fullName>
    </submittedName>
</protein>
<evidence type="ECO:0000256" key="1">
    <source>
        <dbReference type="SAM" id="MobiDB-lite"/>
    </source>
</evidence>
<gene>
    <name evidence="2" type="ORF">GALL_517880</name>
</gene>
<sequence length="164" mass="18156">MVGEEPPDVRVRRATELHRRDDAAEVVVEKDEVGGLPRDVRPRRAHGDADVRGAQRRSVVDAVAGHRDHMAPQLQGTCDPELVLRHDARHDHVVPVEQGTEGDVVGGEVLPLDDQRVAEDEPDLAGDRRRGDRVVSRHHRDPDPGRPAGRDRVADVVTRGVFET</sequence>
<feature type="compositionally biased region" description="Basic and acidic residues" evidence="1">
    <location>
        <begin position="30"/>
        <end position="53"/>
    </location>
</feature>
<accession>A0A1J5P793</accession>
<organism evidence="2">
    <name type="scientific">mine drainage metagenome</name>
    <dbReference type="NCBI Taxonomy" id="410659"/>
    <lineage>
        <taxon>unclassified sequences</taxon>
        <taxon>metagenomes</taxon>
        <taxon>ecological metagenomes</taxon>
    </lineage>
</organism>
<reference evidence="2" key="1">
    <citation type="submission" date="2016-10" db="EMBL/GenBank/DDBJ databases">
        <title>Sequence of Gallionella enrichment culture.</title>
        <authorList>
            <person name="Poehlein A."/>
            <person name="Muehling M."/>
            <person name="Daniel R."/>
        </authorList>
    </citation>
    <scope>NUCLEOTIDE SEQUENCE</scope>
</reference>